<organism evidence="6 7">
    <name type="scientific">Solobacterium moorei</name>
    <dbReference type="NCBI Taxonomy" id="102148"/>
    <lineage>
        <taxon>Bacteria</taxon>
        <taxon>Bacillati</taxon>
        <taxon>Bacillota</taxon>
        <taxon>Erysipelotrichia</taxon>
        <taxon>Erysipelotrichales</taxon>
        <taxon>Erysipelotrichaceae</taxon>
        <taxon>Solobacterium</taxon>
    </lineage>
</organism>
<dbReference type="RefSeq" id="WP_118765033.1">
    <property type="nucleotide sequence ID" value="NZ_CABJCF010000003.1"/>
</dbReference>
<dbReference type="PANTHER" id="PTHR30249:SF0">
    <property type="entry name" value="PLASTIDAL GLYCOLATE_GLYCERATE TRANSLOCATOR 1, CHLOROPLASTIC"/>
    <property type="match status" value="1"/>
</dbReference>
<feature type="transmembrane region" description="Helical" evidence="5">
    <location>
        <begin position="33"/>
        <end position="53"/>
    </location>
</feature>
<sequence>MNNVMLNSATMGVVISLMGFFVGILCREKFKLPIFNPLLIAIIFTIIFVKIFHVDYDSYYSSAKYLSWLLTPATVALAVPLYKEVERLKSNWKMITISIACGCASSVTTVLILALLFRFNHEQYVTFLPKSITTAIGMGIAEELGGIVPVTVAVIIVTGIFGAIIADIVFKVFHITDPIAQGLALGASAHAIGTSKAIELGDLQGAMAGLAICTSGIITVVLATIFAHIM</sequence>
<evidence type="ECO:0000313" key="6">
    <source>
        <dbReference type="EMBL" id="RGT54983.1"/>
    </source>
</evidence>
<evidence type="ECO:0000256" key="2">
    <source>
        <dbReference type="ARBA" id="ARBA00022692"/>
    </source>
</evidence>
<feature type="transmembrane region" description="Helical" evidence="5">
    <location>
        <begin position="206"/>
        <end position="229"/>
    </location>
</feature>
<evidence type="ECO:0000256" key="3">
    <source>
        <dbReference type="ARBA" id="ARBA00022989"/>
    </source>
</evidence>
<keyword evidence="2 5" id="KW-0812">Transmembrane</keyword>
<evidence type="ECO:0000313" key="7">
    <source>
        <dbReference type="Proteomes" id="UP000284731"/>
    </source>
</evidence>
<comment type="subcellular location">
    <subcellularLocation>
        <location evidence="1">Membrane</location>
        <topology evidence="1">Multi-pass membrane protein</topology>
    </subcellularLocation>
</comment>
<dbReference type="PANTHER" id="PTHR30249">
    <property type="entry name" value="PUTATIVE SEROTONIN TRANSPORTER"/>
    <property type="match status" value="1"/>
</dbReference>
<gene>
    <name evidence="6" type="ORF">DWX20_07385</name>
</gene>
<reference evidence="6 7" key="1">
    <citation type="submission" date="2018-08" db="EMBL/GenBank/DDBJ databases">
        <title>A genome reference for cultivated species of the human gut microbiota.</title>
        <authorList>
            <person name="Zou Y."/>
            <person name="Xue W."/>
            <person name="Luo G."/>
        </authorList>
    </citation>
    <scope>NUCLEOTIDE SEQUENCE [LARGE SCALE GENOMIC DNA]</scope>
    <source>
        <strain evidence="6 7">AF18-46</strain>
    </source>
</reference>
<comment type="caution">
    <text evidence="6">The sequence shown here is derived from an EMBL/GenBank/DDBJ whole genome shotgun (WGS) entry which is preliminary data.</text>
</comment>
<feature type="transmembrane region" description="Helical" evidence="5">
    <location>
        <begin position="94"/>
        <end position="117"/>
    </location>
</feature>
<dbReference type="InterPro" id="IPR007300">
    <property type="entry name" value="CidB/LrgB"/>
</dbReference>
<feature type="transmembrane region" description="Helical" evidence="5">
    <location>
        <begin position="6"/>
        <end position="26"/>
    </location>
</feature>
<keyword evidence="3 5" id="KW-1133">Transmembrane helix</keyword>
<dbReference type="Proteomes" id="UP000284731">
    <property type="component" value="Unassembled WGS sequence"/>
</dbReference>
<feature type="transmembrane region" description="Helical" evidence="5">
    <location>
        <begin position="65"/>
        <end position="82"/>
    </location>
</feature>
<feature type="transmembrane region" description="Helical" evidence="5">
    <location>
        <begin position="147"/>
        <end position="170"/>
    </location>
</feature>
<protein>
    <submittedName>
        <fullName evidence="6">LrgB family protein</fullName>
    </submittedName>
</protein>
<dbReference type="Pfam" id="PF04172">
    <property type="entry name" value="LrgB"/>
    <property type="match status" value="1"/>
</dbReference>
<proteinExistence type="predicted"/>
<dbReference type="EMBL" id="QRWX01000003">
    <property type="protein sequence ID" value="RGT54983.1"/>
    <property type="molecule type" value="Genomic_DNA"/>
</dbReference>
<keyword evidence="4 5" id="KW-0472">Membrane</keyword>
<dbReference type="AlphaFoldDB" id="A0A412PD61"/>
<evidence type="ECO:0000256" key="1">
    <source>
        <dbReference type="ARBA" id="ARBA00004141"/>
    </source>
</evidence>
<dbReference type="GO" id="GO:0016020">
    <property type="term" value="C:membrane"/>
    <property type="evidence" value="ECO:0007669"/>
    <property type="project" value="UniProtKB-SubCell"/>
</dbReference>
<evidence type="ECO:0000256" key="4">
    <source>
        <dbReference type="ARBA" id="ARBA00023136"/>
    </source>
</evidence>
<name>A0A412PD61_9FIRM</name>
<evidence type="ECO:0000256" key="5">
    <source>
        <dbReference type="SAM" id="Phobius"/>
    </source>
</evidence>
<accession>A0A412PD61</accession>